<proteinExistence type="predicted"/>
<comment type="caution">
    <text evidence="1">The sequence shown here is derived from an EMBL/GenBank/DDBJ whole genome shotgun (WGS) entry which is preliminary data.</text>
</comment>
<evidence type="ECO:0000313" key="1">
    <source>
        <dbReference type="EMBL" id="RMJ02937.1"/>
    </source>
</evidence>
<keyword evidence="2" id="KW-1185">Reference proteome</keyword>
<evidence type="ECO:0000313" key="2">
    <source>
        <dbReference type="Proteomes" id="UP000265903"/>
    </source>
</evidence>
<organism evidence="1 2">
    <name type="scientific">Marinobacter litoralis</name>
    <dbReference type="NCBI Taxonomy" id="187981"/>
    <lineage>
        <taxon>Bacteria</taxon>
        <taxon>Pseudomonadati</taxon>
        <taxon>Pseudomonadota</taxon>
        <taxon>Gammaproteobacteria</taxon>
        <taxon>Pseudomonadales</taxon>
        <taxon>Marinobacteraceae</taxon>
        <taxon>Marinobacter</taxon>
    </lineage>
</organism>
<sequence>MFCSVVSAEDCLEPFSQQHEAVTITPDSDPASGMYHVRVPREFDGMELRLLILSATMKEAKERKEISLPLAIKTRGELTGSFFYMSSNWLNVRVAAKYGEGLCTELVAEFSM</sequence>
<gene>
    <name evidence="1" type="ORF">DOQ08_02402</name>
</gene>
<dbReference type="EMBL" id="QMDL01000003">
    <property type="protein sequence ID" value="RMJ02937.1"/>
    <property type="molecule type" value="Genomic_DNA"/>
</dbReference>
<dbReference type="Proteomes" id="UP000265903">
    <property type="component" value="Unassembled WGS sequence"/>
</dbReference>
<accession>A0A3M2RCB3</accession>
<dbReference type="AlphaFoldDB" id="A0A3M2RCB3"/>
<protein>
    <submittedName>
        <fullName evidence="1">Uncharacterized protein</fullName>
    </submittedName>
</protein>
<reference evidence="1 2" key="1">
    <citation type="submission" date="2018-08" db="EMBL/GenBank/DDBJ databases">
        <title>Whole Genome Sequence of the Moderate Halophilic Marine Bacterium Marinobacter litoralis Sw-45.</title>
        <authorList>
            <person name="Musa H."/>
        </authorList>
    </citation>
    <scope>NUCLEOTIDE SEQUENCE [LARGE SCALE GENOMIC DNA]</scope>
    <source>
        <strain evidence="1 2">Sw-45</strain>
    </source>
</reference>
<name>A0A3M2RCB3_9GAMM</name>